<keyword evidence="4" id="KW-1185">Reference proteome</keyword>
<name>A0AA39R0K0_9LECA</name>
<feature type="transmembrane region" description="Helical" evidence="2">
    <location>
        <begin position="36"/>
        <end position="54"/>
    </location>
</feature>
<evidence type="ECO:0000313" key="3">
    <source>
        <dbReference type="EMBL" id="KAK0512707.1"/>
    </source>
</evidence>
<sequence>MDYLSIALTVLYYIVYPIVFIVTLLLYVLGTITAPLLHLGHYFLYALWYPIHILGKFETLYIFFGVAVLVGALTGTSVHYVYSFISTILDLEGQPEEHRGRTLASHRRERQQKAEDPLVKVETRGGGLPMTDVTPKEEYRDWEWSKQSRGKKRNGLINTILEEDSTDDF</sequence>
<dbReference type="Proteomes" id="UP001166286">
    <property type="component" value="Unassembled WGS sequence"/>
</dbReference>
<keyword evidence="2" id="KW-0812">Transmembrane</keyword>
<comment type="caution">
    <text evidence="3">The sequence shown here is derived from an EMBL/GenBank/DDBJ whole genome shotgun (WGS) entry which is preliminary data.</text>
</comment>
<proteinExistence type="predicted"/>
<evidence type="ECO:0000256" key="1">
    <source>
        <dbReference type="SAM" id="MobiDB-lite"/>
    </source>
</evidence>
<keyword evidence="2" id="KW-0472">Membrane</keyword>
<keyword evidence="2" id="KW-1133">Transmembrane helix</keyword>
<dbReference type="AlphaFoldDB" id="A0AA39R0K0"/>
<reference evidence="3" key="1">
    <citation type="submission" date="2023-03" db="EMBL/GenBank/DDBJ databases">
        <title>Complete genome of Cladonia borealis.</title>
        <authorList>
            <person name="Park H."/>
        </authorList>
    </citation>
    <scope>NUCLEOTIDE SEQUENCE</scope>
    <source>
        <strain evidence="3">ANT050790</strain>
    </source>
</reference>
<gene>
    <name evidence="3" type="ORF">JMJ35_004724</name>
</gene>
<protein>
    <submittedName>
        <fullName evidence="3">Uncharacterized protein</fullName>
    </submittedName>
</protein>
<feature type="transmembrane region" description="Helical" evidence="2">
    <location>
        <begin position="60"/>
        <end position="82"/>
    </location>
</feature>
<feature type="compositionally biased region" description="Basic and acidic residues" evidence="1">
    <location>
        <begin position="111"/>
        <end position="123"/>
    </location>
</feature>
<dbReference type="EMBL" id="JAFEKC020000009">
    <property type="protein sequence ID" value="KAK0512707.1"/>
    <property type="molecule type" value="Genomic_DNA"/>
</dbReference>
<evidence type="ECO:0000256" key="2">
    <source>
        <dbReference type="SAM" id="Phobius"/>
    </source>
</evidence>
<accession>A0AA39R0K0</accession>
<evidence type="ECO:0000313" key="4">
    <source>
        <dbReference type="Proteomes" id="UP001166286"/>
    </source>
</evidence>
<organism evidence="3 4">
    <name type="scientific">Cladonia borealis</name>
    <dbReference type="NCBI Taxonomy" id="184061"/>
    <lineage>
        <taxon>Eukaryota</taxon>
        <taxon>Fungi</taxon>
        <taxon>Dikarya</taxon>
        <taxon>Ascomycota</taxon>
        <taxon>Pezizomycotina</taxon>
        <taxon>Lecanoromycetes</taxon>
        <taxon>OSLEUM clade</taxon>
        <taxon>Lecanoromycetidae</taxon>
        <taxon>Lecanorales</taxon>
        <taxon>Lecanorineae</taxon>
        <taxon>Cladoniaceae</taxon>
        <taxon>Cladonia</taxon>
    </lineage>
</organism>
<feature type="transmembrane region" description="Helical" evidence="2">
    <location>
        <begin position="6"/>
        <end position="29"/>
    </location>
</feature>
<feature type="region of interest" description="Disordered" evidence="1">
    <location>
        <begin position="101"/>
        <end position="133"/>
    </location>
</feature>